<proteinExistence type="predicted"/>
<dbReference type="InterPro" id="IPR050490">
    <property type="entry name" value="Bact_solute-bd_prot1"/>
</dbReference>
<evidence type="ECO:0000256" key="1">
    <source>
        <dbReference type="SAM" id="SignalP"/>
    </source>
</evidence>
<dbReference type="Gene3D" id="3.40.190.10">
    <property type="entry name" value="Periplasmic binding protein-like II"/>
    <property type="match status" value="2"/>
</dbReference>
<comment type="caution">
    <text evidence="3">The sequence shown here is derived from an EMBL/GenBank/DDBJ whole genome shotgun (WGS) entry which is preliminary data.</text>
</comment>
<feature type="domain" description="DUF3502" evidence="2">
    <location>
        <begin position="435"/>
        <end position="501"/>
    </location>
</feature>
<evidence type="ECO:0000313" key="3">
    <source>
        <dbReference type="EMBL" id="THF75226.1"/>
    </source>
</evidence>
<organism evidence="3 4">
    <name type="scientific">Cohnella fermenti</name>
    <dbReference type="NCBI Taxonomy" id="2565925"/>
    <lineage>
        <taxon>Bacteria</taxon>
        <taxon>Bacillati</taxon>
        <taxon>Bacillota</taxon>
        <taxon>Bacilli</taxon>
        <taxon>Bacillales</taxon>
        <taxon>Paenibacillaceae</taxon>
        <taxon>Cohnella</taxon>
    </lineage>
</organism>
<dbReference type="PANTHER" id="PTHR43649:SF17">
    <property type="entry name" value="ABC TRANSPORTER SOLUTE BINDING PROTEIN-SUGAR TRANSPORT"/>
    <property type="match status" value="1"/>
</dbReference>
<dbReference type="Pfam" id="PF01547">
    <property type="entry name" value="SBP_bac_1"/>
    <property type="match status" value="1"/>
</dbReference>
<dbReference type="SUPFAM" id="SSF53850">
    <property type="entry name" value="Periplasmic binding protein-like II"/>
    <property type="match status" value="1"/>
</dbReference>
<dbReference type="AlphaFoldDB" id="A0A4V3WE83"/>
<accession>A0A4V3WE83</accession>
<gene>
    <name evidence="3" type="ORF">E6C55_22420</name>
</gene>
<dbReference type="InterPro" id="IPR006059">
    <property type="entry name" value="SBP"/>
</dbReference>
<dbReference type="PANTHER" id="PTHR43649">
    <property type="entry name" value="ARABINOSE-BINDING PROTEIN-RELATED"/>
    <property type="match status" value="1"/>
</dbReference>
<dbReference type="Proteomes" id="UP000310636">
    <property type="component" value="Unassembled WGS sequence"/>
</dbReference>
<dbReference type="EMBL" id="SSOB01000033">
    <property type="protein sequence ID" value="THF75226.1"/>
    <property type="molecule type" value="Genomic_DNA"/>
</dbReference>
<evidence type="ECO:0000313" key="4">
    <source>
        <dbReference type="Proteomes" id="UP000310636"/>
    </source>
</evidence>
<keyword evidence="1" id="KW-0732">Signal</keyword>
<dbReference type="PROSITE" id="PS51257">
    <property type="entry name" value="PROKAR_LIPOPROTEIN"/>
    <property type="match status" value="1"/>
</dbReference>
<feature type="chain" id="PRO_5038546883" evidence="1">
    <location>
        <begin position="24"/>
        <end position="505"/>
    </location>
</feature>
<sequence>MKSWKSFACLSLTLLLIVLSACSNGNKEEESHGSQETQSGSSSQEPATELNMAYYIFTGTPKDLDLVQDAVNEHLKEKLNVKLKLIPIAFGEYEQKMNLMLTSNEKLDLVVSSSHFGFDSKVAKGQFQPLDELIEKYGQHITEVVDPDVLDASKVNGERYGVPTMRDQASWLTGLLRTDLIEKYSLDTSNIKQLADLEPLLKTVKDNEGYAPFIGSARGALMFDALGDVNFIGVLPNYDNDLKVVNAYDLPEYEAVLKMMRKWYQDGLIPKDAATSKDTAQDLAKANRAFAWTWPGKPGIAQQESLKASREVVSFPLNEYPAITTASAQSVMWSIPQQSEHPDKAMQVLDLLYTDKELIDLLNWGIEGKHYVKATDLGDNMIRFPDGVDATNSGYNINVGYFWGNQFISYVFEGDDPKLWEEMDNFNKSALKSKALGFVFDVTPVTTEYAAVSSVVGQYRNALEVGAVDPEVVLPEFRSRLKEAGVDKIIAEKQKQLDAWAQANK</sequence>
<feature type="signal peptide" evidence="1">
    <location>
        <begin position="1"/>
        <end position="23"/>
    </location>
</feature>
<name>A0A4V3WE83_9BACL</name>
<keyword evidence="4" id="KW-1185">Reference proteome</keyword>
<reference evidence="3 4" key="1">
    <citation type="submission" date="2019-04" db="EMBL/GenBank/DDBJ databases">
        <title>Cohnella sp. nov. isolated from preserved vegetables.</title>
        <authorList>
            <person name="Lin S.-Y."/>
            <person name="Hung M.-H."/>
            <person name="Young C.-C."/>
        </authorList>
    </citation>
    <scope>NUCLEOTIDE SEQUENCE [LARGE SCALE GENOMIC DNA]</scope>
    <source>
        <strain evidence="3 4">CC-MHH1044</strain>
    </source>
</reference>
<evidence type="ECO:0000259" key="2">
    <source>
        <dbReference type="Pfam" id="PF12010"/>
    </source>
</evidence>
<dbReference type="Pfam" id="PF12010">
    <property type="entry name" value="DUF3502"/>
    <property type="match status" value="1"/>
</dbReference>
<protein>
    <submittedName>
        <fullName evidence="3">Extracellular solute-binding protein</fullName>
    </submittedName>
</protein>
<dbReference type="InterPro" id="IPR022627">
    <property type="entry name" value="DUF3502"/>
</dbReference>
<dbReference type="OrthoDB" id="7936627at2"/>